<dbReference type="STRING" id="1172194.WQQ_14460"/>
<reference evidence="1 2" key="1">
    <citation type="journal article" date="2012" name="J. Bacteriol.">
        <title>Genome Sequence of n-Alkane-Degrading Hydrocarboniphaga effusa Strain AP103T (ATCC BAA-332T).</title>
        <authorList>
            <person name="Chang H.K."/>
            <person name="Zylstra G.J."/>
            <person name="Chae J.C."/>
        </authorList>
    </citation>
    <scope>NUCLEOTIDE SEQUENCE [LARGE SCALE GENOMIC DNA]</scope>
    <source>
        <strain evidence="1 2">AP103</strain>
    </source>
</reference>
<protein>
    <submittedName>
        <fullName evidence="1">Uncharacterized protein</fullName>
    </submittedName>
</protein>
<comment type="caution">
    <text evidence="1">The sequence shown here is derived from an EMBL/GenBank/DDBJ whole genome shotgun (WGS) entry which is preliminary data.</text>
</comment>
<gene>
    <name evidence="1" type="ORF">WQQ_14460</name>
</gene>
<accession>I7ZHC9</accession>
<dbReference type="OrthoDB" id="9801052at2"/>
<dbReference type="Gene3D" id="3.90.1150.10">
    <property type="entry name" value="Aspartate Aminotransferase, domain 1"/>
    <property type="match status" value="1"/>
</dbReference>
<keyword evidence="2" id="KW-1185">Reference proteome</keyword>
<proteinExistence type="predicted"/>
<dbReference type="SUPFAM" id="SSF53383">
    <property type="entry name" value="PLP-dependent transferases"/>
    <property type="match status" value="1"/>
</dbReference>
<evidence type="ECO:0000313" key="1">
    <source>
        <dbReference type="EMBL" id="EIT71309.1"/>
    </source>
</evidence>
<dbReference type="InterPro" id="IPR015422">
    <property type="entry name" value="PyrdxlP-dep_Trfase_small"/>
</dbReference>
<dbReference type="InterPro" id="IPR015424">
    <property type="entry name" value="PyrdxlP-dep_Trfase"/>
</dbReference>
<evidence type="ECO:0000313" key="2">
    <source>
        <dbReference type="Proteomes" id="UP000003704"/>
    </source>
</evidence>
<dbReference type="Proteomes" id="UP000003704">
    <property type="component" value="Unassembled WGS sequence"/>
</dbReference>
<name>I7ZHC9_9GAMM</name>
<dbReference type="EMBL" id="AKGD01000001">
    <property type="protein sequence ID" value="EIT71309.1"/>
    <property type="molecule type" value="Genomic_DNA"/>
</dbReference>
<dbReference type="AlphaFoldDB" id="I7ZHC9"/>
<organism evidence="1 2">
    <name type="scientific">Hydrocarboniphaga effusa AP103</name>
    <dbReference type="NCBI Taxonomy" id="1172194"/>
    <lineage>
        <taxon>Bacteria</taxon>
        <taxon>Pseudomonadati</taxon>
        <taxon>Pseudomonadota</taxon>
        <taxon>Gammaproteobacteria</taxon>
        <taxon>Nevskiales</taxon>
        <taxon>Nevskiaceae</taxon>
        <taxon>Hydrocarboniphaga</taxon>
    </lineage>
</organism>
<sequence>MLVSFQRAATGLAIGIELKDEDYAGKIGATCRKGGLLISAEENVLMLMPALTIDRATSERGLDILERAI</sequence>